<evidence type="ECO:0000313" key="4">
    <source>
        <dbReference type="EMBL" id="QEY62229.1"/>
    </source>
</evidence>
<keyword evidence="1 4" id="KW-0808">Transferase</keyword>
<keyword evidence="5" id="KW-1185">Reference proteome</keyword>
<dbReference type="Gene3D" id="3.40.50.2000">
    <property type="entry name" value="Glycogen Phosphorylase B"/>
    <property type="match status" value="2"/>
</dbReference>
<dbReference type="PANTHER" id="PTHR46401:SF2">
    <property type="entry name" value="GLYCOSYLTRANSFERASE WBBK-RELATED"/>
    <property type="match status" value="1"/>
</dbReference>
<gene>
    <name evidence="4" type="ORF">FXN65_09130</name>
</gene>
<dbReference type="SUPFAM" id="SSF53756">
    <property type="entry name" value="UDP-Glycosyltransferase/glycogen phosphorylase"/>
    <property type="match status" value="1"/>
</dbReference>
<dbReference type="Pfam" id="PF13439">
    <property type="entry name" value="Glyco_transf_4"/>
    <property type="match status" value="1"/>
</dbReference>
<dbReference type="PANTHER" id="PTHR46401">
    <property type="entry name" value="GLYCOSYLTRANSFERASE WBBK-RELATED"/>
    <property type="match status" value="1"/>
</dbReference>
<proteinExistence type="predicted"/>
<organism evidence="4 5">
    <name type="scientific">Metapseudomonas lalkuanensis</name>
    <dbReference type="NCBI Taxonomy" id="2604832"/>
    <lineage>
        <taxon>Bacteria</taxon>
        <taxon>Pseudomonadati</taxon>
        <taxon>Pseudomonadota</taxon>
        <taxon>Gammaproteobacteria</taxon>
        <taxon>Pseudomonadales</taxon>
        <taxon>Pseudomonadaceae</taxon>
        <taxon>Metapseudomonas</taxon>
    </lineage>
</organism>
<sequence length="350" mass="39142">MTQAVLPLHRELLRSYGNSSLLVGYMPELPPENTICIGVKAELLGREVSVSAAALAHIHGLWTPFEWRASKFFLDRSVPLIMSPHGMLEPWAMAHKRLKKVLAWHLYQRRILSKARLLIVNSERELGSIRRLEIANPVAVIENGVDVPAGFDPGYADGTREKIVLFLSRLAPVKGIMDLLEAWAQVPNLNGYQLHLYGNAEPGYEEKVNACIRELSLESSVRVLGPVYGDGKWQVYRSADVFVLPSYSENFGIVVAEAMLAGLPVITTDATPWGHLRERGYGWIVKNDVNQLTNALSQAMELSPSRKREMGKAASQFAMARYSWKNIGEKYLAAYEWAKNQGNAPDFIDL</sequence>
<feature type="domain" description="Glycosyl transferase family 1" evidence="2">
    <location>
        <begin position="159"/>
        <end position="314"/>
    </location>
</feature>
<evidence type="ECO:0000259" key="2">
    <source>
        <dbReference type="Pfam" id="PF00534"/>
    </source>
</evidence>
<name>A0A5J6QNS7_9GAMM</name>
<evidence type="ECO:0000256" key="1">
    <source>
        <dbReference type="ARBA" id="ARBA00022679"/>
    </source>
</evidence>
<dbReference type="GO" id="GO:0016757">
    <property type="term" value="F:glycosyltransferase activity"/>
    <property type="evidence" value="ECO:0007669"/>
    <property type="project" value="InterPro"/>
</dbReference>
<evidence type="ECO:0000259" key="3">
    <source>
        <dbReference type="Pfam" id="PF13439"/>
    </source>
</evidence>
<feature type="domain" description="Glycosyltransferase subfamily 4-like N-terminal" evidence="3">
    <location>
        <begin position="55"/>
        <end position="147"/>
    </location>
</feature>
<reference evidence="4 5" key="1">
    <citation type="submission" date="2019-08" db="EMBL/GenBank/DDBJ databases">
        <title>Whole-genome Sequencing of e-waste polymer degrading bacterium Pseudomonas sp. strain PE08.</title>
        <authorList>
            <person name="Kirdat K."/>
            <person name="Debbarma P."/>
            <person name="Narawade N."/>
            <person name="Suyal D."/>
            <person name="Thorat V."/>
            <person name="Shouche Y."/>
            <person name="Goel R."/>
            <person name="Yadav A."/>
        </authorList>
    </citation>
    <scope>NUCLEOTIDE SEQUENCE [LARGE SCALE GENOMIC DNA]</scope>
    <source>
        <strain evidence="4 5">PE08</strain>
    </source>
</reference>
<protein>
    <submittedName>
        <fullName evidence="4">Glycosyltransferase</fullName>
    </submittedName>
</protein>
<dbReference type="Pfam" id="PF00534">
    <property type="entry name" value="Glycos_transf_1"/>
    <property type="match status" value="1"/>
</dbReference>
<dbReference type="Proteomes" id="UP000327179">
    <property type="component" value="Chromosome"/>
</dbReference>
<dbReference type="AlphaFoldDB" id="A0A5J6QNS7"/>
<dbReference type="GO" id="GO:0009103">
    <property type="term" value="P:lipopolysaccharide biosynthetic process"/>
    <property type="evidence" value="ECO:0007669"/>
    <property type="project" value="TreeGrafter"/>
</dbReference>
<dbReference type="InterPro" id="IPR001296">
    <property type="entry name" value="Glyco_trans_1"/>
</dbReference>
<evidence type="ECO:0000313" key="5">
    <source>
        <dbReference type="Proteomes" id="UP000327179"/>
    </source>
</evidence>
<dbReference type="InterPro" id="IPR028098">
    <property type="entry name" value="Glyco_trans_4-like_N"/>
</dbReference>
<dbReference type="KEGG" id="plal:FXN65_09130"/>
<accession>A0A5J6QNS7</accession>
<dbReference type="EMBL" id="CP043311">
    <property type="protein sequence ID" value="QEY62229.1"/>
    <property type="molecule type" value="Genomic_DNA"/>
</dbReference>